<evidence type="ECO:0000313" key="2">
    <source>
        <dbReference type="EMBL" id="KAJ1131838.1"/>
    </source>
</evidence>
<dbReference type="Proteomes" id="UP001066276">
    <property type="component" value="Chromosome 7"/>
</dbReference>
<keyword evidence="1" id="KW-0732">Signal</keyword>
<reference evidence="2" key="1">
    <citation type="journal article" date="2022" name="bioRxiv">
        <title>Sequencing and chromosome-scale assembly of the giantPleurodeles waltlgenome.</title>
        <authorList>
            <person name="Brown T."/>
            <person name="Elewa A."/>
            <person name="Iarovenko S."/>
            <person name="Subramanian E."/>
            <person name="Araus A.J."/>
            <person name="Petzold A."/>
            <person name="Susuki M."/>
            <person name="Suzuki K.-i.T."/>
            <person name="Hayashi T."/>
            <person name="Toyoda A."/>
            <person name="Oliveira C."/>
            <person name="Osipova E."/>
            <person name="Leigh N.D."/>
            <person name="Simon A."/>
            <person name="Yun M.H."/>
        </authorList>
    </citation>
    <scope>NUCLEOTIDE SEQUENCE</scope>
    <source>
        <strain evidence="2">20211129_DDA</strain>
        <tissue evidence="2">Liver</tissue>
    </source>
</reference>
<gene>
    <name evidence="2" type="ORF">NDU88_010170</name>
</gene>
<protein>
    <submittedName>
        <fullName evidence="2">Uncharacterized protein</fullName>
    </submittedName>
</protein>
<dbReference type="AlphaFoldDB" id="A0AAV7PZA0"/>
<sequence>MRERNIVWRVTVLLVVAYTQSLEDCSKNVAATVASIGVEAVKRHDKDELRISIRIVSAVLGMLPLYLICPEQGQNLCSRISGRKIPFLEKLREP</sequence>
<feature type="signal peptide" evidence="1">
    <location>
        <begin position="1"/>
        <end position="21"/>
    </location>
</feature>
<proteinExistence type="predicted"/>
<accession>A0AAV7PZA0</accession>
<organism evidence="2 3">
    <name type="scientific">Pleurodeles waltl</name>
    <name type="common">Iberian ribbed newt</name>
    <dbReference type="NCBI Taxonomy" id="8319"/>
    <lineage>
        <taxon>Eukaryota</taxon>
        <taxon>Metazoa</taxon>
        <taxon>Chordata</taxon>
        <taxon>Craniata</taxon>
        <taxon>Vertebrata</taxon>
        <taxon>Euteleostomi</taxon>
        <taxon>Amphibia</taxon>
        <taxon>Batrachia</taxon>
        <taxon>Caudata</taxon>
        <taxon>Salamandroidea</taxon>
        <taxon>Salamandridae</taxon>
        <taxon>Pleurodelinae</taxon>
        <taxon>Pleurodeles</taxon>
    </lineage>
</organism>
<evidence type="ECO:0000256" key="1">
    <source>
        <dbReference type="SAM" id="SignalP"/>
    </source>
</evidence>
<comment type="caution">
    <text evidence="2">The sequence shown here is derived from an EMBL/GenBank/DDBJ whole genome shotgun (WGS) entry which is preliminary data.</text>
</comment>
<keyword evidence="3" id="KW-1185">Reference proteome</keyword>
<name>A0AAV7PZA0_PLEWA</name>
<feature type="chain" id="PRO_5043507612" evidence="1">
    <location>
        <begin position="22"/>
        <end position="94"/>
    </location>
</feature>
<evidence type="ECO:0000313" key="3">
    <source>
        <dbReference type="Proteomes" id="UP001066276"/>
    </source>
</evidence>
<dbReference type="EMBL" id="JANPWB010000011">
    <property type="protein sequence ID" value="KAJ1131838.1"/>
    <property type="molecule type" value="Genomic_DNA"/>
</dbReference>